<evidence type="ECO:0000256" key="1">
    <source>
        <dbReference type="ARBA" id="ARBA00004613"/>
    </source>
</evidence>
<accession>A0ABP1P2H1</accession>
<dbReference type="SUPFAM" id="SSF57567">
    <property type="entry name" value="Serine protease inhibitors"/>
    <property type="match status" value="1"/>
</dbReference>
<evidence type="ECO:0000313" key="8">
    <source>
        <dbReference type="Proteomes" id="UP001642520"/>
    </source>
</evidence>
<dbReference type="Proteomes" id="UP001642520">
    <property type="component" value="Unassembled WGS sequence"/>
</dbReference>
<dbReference type="EMBL" id="CAXAJV020001296">
    <property type="protein sequence ID" value="CAL7947439.1"/>
    <property type="molecule type" value="Genomic_DNA"/>
</dbReference>
<evidence type="ECO:0000259" key="6">
    <source>
        <dbReference type="Pfam" id="PF01826"/>
    </source>
</evidence>
<keyword evidence="4" id="KW-0722">Serine protease inhibitor</keyword>
<dbReference type="InterPro" id="IPR036084">
    <property type="entry name" value="Ser_inhib-like_sf"/>
</dbReference>
<evidence type="ECO:0000313" key="7">
    <source>
        <dbReference type="EMBL" id="CAL7947439.1"/>
    </source>
</evidence>
<evidence type="ECO:0000256" key="3">
    <source>
        <dbReference type="ARBA" id="ARBA00022525"/>
    </source>
</evidence>
<comment type="caution">
    <text evidence="7">The sequence shown here is derived from an EMBL/GenBank/DDBJ whole genome shotgun (WGS) entry which is preliminary data.</text>
</comment>
<sequence>MSRTVIFLVLLAIACLCTSSVSAKCPANEVFKACGSLCEPKCGRRNPTYCPEECVPDVCQCAPNYFRNSKNKCVLAKEC</sequence>
<name>A0ABP1P2H1_XYLVO</name>
<dbReference type="CDD" id="cd19941">
    <property type="entry name" value="TIL"/>
    <property type="match status" value="1"/>
</dbReference>
<dbReference type="PROSITE" id="PS51257">
    <property type="entry name" value="PROKAR_LIPOPROTEIN"/>
    <property type="match status" value="1"/>
</dbReference>
<keyword evidence="8" id="KW-1185">Reference proteome</keyword>
<organism evidence="7 8">
    <name type="scientific">Xylocopa violacea</name>
    <name type="common">Violet carpenter bee</name>
    <name type="synonym">Apis violacea</name>
    <dbReference type="NCBI Taxonomy" id="135666"/>
    <lineage>
        <taxon>Eukaryota</taxon>
        <taxon>Metazoa</taxon>
        <taxon>Ecdysozoa</taxon>
        <taxon>Arthropoda</taxon>
        <taxon>Hexapoda</taxon>
        <taxon>Insecta</taxon>
        <taxon>Pterygota</taxon>
        <taxon>Neoptera</taxon>
        <taxon>Endopterygota</taxon>
        <taxon>Hymenoptera</taxon>
        <taxon>Apocrita</taxon>
        <taxon>Aculeata</taxon>
        <taxon>Apoidea</taxon>
        <taxon>Anthophila</taxon>
        <taxon>Apidae</taxon>
        <taxon>Xylocopa</taxon>
        <taxon>Xylocopa</taxon>
    </lineage>
</organism>
<keyword evidence="3" id="KW-0964">Secreted</keyword>
<evidence type="ECO:0000256" key="2">
    <source>
        <dbReference type="ARBA" id="ARBA00007611"/>
    </source>
</evidence>
<comment type="similarity">
    <text evidence="2">Belongs to the serine protease inhibitor-like (TIL domain-containing) family.</text>
</comment>
<keyword evidence="5" id="KW-0732">Signal</keyword>
<dbReference type="Gene3D" id="2.10.25.10">
    <property type="entry name" value="Laminin"/>
    <property type="match status" value="1"/>
</dbReference>
<dbReference type="Pfam" id="PF01826">
    <property type="entry name" value="TIL"/>
    <property type="match status" value="1"/>
</dbReference>
<feature type="chain" id="PRO_5046255968" description="TIL domain-containing protein" evidence="5">
    <location>
        <begin position="24"/>
        <end position="79"/>
    </location>
</feature>
<comment type="subcellular location">
    <subcellularLocation>
        <location evidence="1">Secreted</location>
    </subcellularLocation>
</comment>
<evidence type="ECO:0000256" key="4">
    <source>
        <dbReference type="ARBA" id="ARBA00022900"/>
    </source>
</evidence>
<evidence type="ECO:0000256" key="5">
    <source>
        <dbReference type="SAM" id="SignalP"/>
    </source>
</evidence>
<dbReference type="InterPro" id="IPR002919">
    <property type="entry name" value="TIL_dom"/>
</dbReference>
<gene>
    <name evidence="7" type="ORF">XYLVIOL_LOCUS8345</name>
</gene>
<keyword evidence="4" id="KW-0646">Protease inhibitor</keyword>
<reference evidence="7 8" key="1">
    <citation type="submission" date="2024-08" db="EMBL/GenBank/DDBJ databases">
        <authorList>
            <person name="Will J Nash"/>
            <person name="Angela Man"/>
            <person name="Seanna McTaggart"/>
            <person name="Kendall Baker"/>
            <person name="Tom Barker"/>
            <person name="Leah Catchpole"/>
            <person name="Alex Durrant"/>
            <person name="Karim Gharbi"/>
            <person name="Naomi Irish"/>
            <person name="Gemy Kaithakottil"/>
            <person name="Debby Ku"/>
            <person name="Aaliyah Providence"/>
            <person name="Felix Shaw"/>
            <person name="David Swarbreck"/>
            <person name="Chris Watkins"/>
            <person name="Ann M. McCartney"/>
            <person name="Giulio Formenti"/>
            <person name="Alice Mouton"/>
            <person name="Noel Vella"/>
            <person name="Bjorn M von Reumont"/>
            <person name="Adriana Vella"/>
            <person name="Wilfried Haerty"/>
        </authorList>
    </citation>
    <scope>NUCLEOTIDE SEQUENCE [LARGE SCALE GENOMIC DNA]</scope>
</reference>
<protein>
    <recommendedName>
        <fullName evidence="6">TIL domain-containing protein</fullName>
    </recommendedName>
</protein>
<feature type="domain" description="TIL" evidence="6">
    <location>
        <begin position="25"/>
        <end position="79"/>
    </location>
</feature>
<feature type="signal peptide" evidence="5">
    <location>
        <begin position="1"/>
        <end position="23"/>
    </location>
</feature>
<proteinExistence type="inferred from homology"/>